<dbReference type="InterPro" id="IPR041739">
    <property type="entry name" value="G5K_ProB"/>
</dbReference>
<dbReference type="GO" id="GO:0008652">
    <property type="term" value="P:amino acid biosynthetic process"/>
    <property type="evidence" value="ECO:0007669"/>
    <property type="project" value="UniProtKB-KW"/>
</dbReference>
<dbReference type="Gene3D" id="3.40.1160.10">
    <property type="entry name" value="Acetylglutamate kinase-like"/>
    <property type="match status" value="1"/>
</dbReference>
<dbReference type="SUPFAM" id="SSF88697">
    <property type="entry name" value="PUA domain-like"/>
    <property type="match status" value="1"/>
</dbReference>
<dbReference type="InterPro" id="IPR011529">
    <property type="entry name" value="Glu_5kinase"/>
</dbReference>
<dbReference type="Proteomes" id="UP000010799">
    <property type="component" value="Chromosome"/>
</dbReference>
<dbReference type="CDD" id="cd21157">
    <property type="entry name" value="PUA_G5K"/>
    <property type="match status" value="1"/>
</dbReference>
<dbReference type="SUPFAM" id="SSF53633">
    <property type="entry name" value="Carbamate kinase-like"/>
    <property type="match status" value="1"/>
</dbReference>
<dbReference type="InterPro" id="IPR005715">
    <property type="entry name" value="Glu_5kinase/COase_Synthase"/>
</dbReference>
<dbReference type="GO" id="GO:0003723">
    <property type="term" value="F:RNA binding"/>
    <property type="evidence" value="ECO:0007669"/>
    <property type="project" value="InterPro"/>
</dbReference>
<dbReference type="PIRSF" id="PIRSF000729">
    <property type="entry name" value="GK"/>
    <property type="match status" value="1"/>
</dbReference>
<dbReference type="KEGG" id="lcc:B488_12080"/>
<dbReference type="InterPro" id="IPR001048">
    <property type="entry name" value="Asp/Glu/Uridylate_kinase"/>
</dbReference>
<dbReference type="Gene3D" id="2.30.130.10">
    <property type="entry name" value="PUA domain"/>
    <property type="match status" value="1"/>
</dbReference>
<feature type="domain" description="PUA" evidence="8">
    <location>
        <begin position="249"/>
        <end position="331"/>
    </location>
</feature>
<dbReference type="STRING" id="1215343.B488_12080"/>
<dbReference type="PRINTS" id="PR00474">
    <property type="entry name" value="GLU5KINASE"/>
</dbReference>
<accession>L0EWH4</accession>
<dbReference type="EC" id="2.7.2.11" evidence="9"/>
<dbReference type="GO" id="GO:0005829">
    <property type="term" value="C:cytosol"/>
    <property type="evidence" value="ECO:0007669"/>
    <property type="project" value="TreeGrafter"/>
</dbReference>
<dbReference type="eggNOG" id="COG0263">
    <property type="taxonomic scope" value="Bacteria"/>
</dbReference>
<keyword evidence="10" id="KW-1185">Reference proteome</keyword>
<evidence type="ECO:0000256" key="6">
    <source>
        <dbReference type="ARBA" id="ARBA00022777"/>
    </source>
</evidence>
<evidence type="ECO:0000256" key="7">
    <source>
        <dbReference type="ARBA" id="ARBA00022840"/>
    </source>
</evidence>
<evidence type="ECO:0000256" key="2">
    <source>
        <dbReference type="ARBA" id="ARBA00022605"/>
    </source>
</evidence>
<keyword evidence="7" id="KW-0067">ATP-binding</keyword>
<gene>
    <name evidence="9" type="ordered locus">B488_12080</name>
</gene>
<keyword evidence="2" id="KW-0028">Amino-acid biosynthesis</keyword>
<dbReference type="AlphaFoldDB" id="L0EWH4"/>
<dbReference type="PROSITE" id="PS00902">
    <property type="entry name" value="GLUTAMATE_5_KINASE"/>
    <property type="match status" value="1"/>
</dbReference>
<dbReference type="NCBIfam" id="TIGR01027">
    <property type="entry name" value="proB"/>
    <property type="match status" value="1"/>
</dbReference>
<reference evidence="9 10" key="1">
    <citation type="journal article" date="2012" name="Stand. Genomic Sci.">
        <title>Complete genome sequence of Liberibacter crescens BT-1.</title>
        <authorList>
            <person name="Leonard M.T."/>
            <person name="Fagen J.R."/>
            <person name="Davis-Richardson A.G."/>
            <person name="Davis M.J."/>
            <person name="Triplett E.W."/>
        </authorList>
    </citation>
    <scope>NUCLEOTIDE SEQUENCE [LARGE SCALE GENOMIC DNA]</scope>
    <source>
        <strain evidence="9 10">BT-1</strain>
    </source>
</reference>
<dbReference type="InterPro" id="IPR036974">
    <property type="entry name" value="PUA_sf"/>
</dbReference>
<evidence type="ECO:0000259" key="8">
    <source>
        <dbReference type="SMART" id="SM00359"/>
    </source>
</evidence>
<evidence type="ECO:0000256" key="1">
    <source>
        <dbReference type="ARBA" id="ARBA00022490"/>
    </source>
</evidence>
<sequence>MDSVCSDIESLKSSSTDVLVVSSGAVALGRSVLQLPAGNLDLDERQAAAAVGQISLAHAWSERLSLHNIVAGQILVTLSDTEERYRYLNARTTLFRLLKFNSVPIINENDTVSTTEIRYGDNDRLAARIATMISADLLIILSDVDGLYTAPPNINPKARFIARIDEITPEVEAMAREAASEMSCGGMKTKIDAGKIATSSGCAMIIANGTVKYPLKNIQETSHFSWFKPSSKPFTARKRWISGKIYPEGKLYIDSGAVVALHSGKSLLSAGVQKVEGSFSRGSIVIIMDPSGYEIARGLVGYDSHEAKKIAGCKSIEIKNIIGDARQVPMIHRDDMVLFSGENIKKDTSHA</sequence>
<dbReference type="EMBL" id="CP003789">
    <property type="protein sequence ID" value="AGA65200.1"/>
    <property type="molecule type" value="Genomic_DNA"/>
</dbReference>
<keyword evidence="5" id="KW-0547">Nucleotide-binding</keyword>
<dbReference type="InterPro" id="IPR019797">
    <property type="entry name" value="Glutamate_5-kinase_CS"/>
</dbReference>
<dbReference type="Pfam" id="PF01472">
    <property type="entry name" value="PUA"/>
    <property type="match status" value="1"/>
</dbReference>
<dbReference type="InterPro" id="IPR015947">
    <property type="entry name" value="PUA-like_sf"/>
</dbReference>
<dbReference type="PANTHER" id="PTHR43654:SF1">
    <property type="entry name" value="ISOPENTENYL PHOSPHATE KINASE"/>
    <property type="match status" value="1"/>
</dbReference>
<dbReference type="SMART" id="SM00359">
    <property type="entry name" value="PUA"/>
    <property type="match status" value="1"/>
</dbReference>
<keyword evidence="4 9" id="KW-0808">Transferase</keyword>
<keyword evidence="3" id="KW-0641">Proline biosynthesis</keyword>
<proteinExistence type="predicted"/>
<organism evidence="9 10">
    <name type="scientific">Liberibacter crescens (strain BT-1)</name>
    <dbReference type="NCBI Taxonomy" id="1215343"/>
    <lineage>
        <taxon>Bacteria</taxon>
        <taxon>Pseudomonadati</taxon>
        <taxon>Pseudomonadota</taxon>
        <taxon>Alphaproteobacteria</taxon>
        <taxon>Hyphomicrobiales</taxon>
        <taxon>Rhizobiaceae</taxon>
        <taxon>Liberibacter</taxon>
    </lineage>
</organism>
<dbReference type="GO" id="GO:0004349">
    <property type="term" value="F:glutamate 5-kinase activity"/>
    <property type="evidence" value="ECO:0007669"/>
    <property type="project" value="UniProtKB-EC"/>
</dbReference>
<dbReference type="InterPro" id="IPR001057">
    <property type="entry name" value="Glu/AcGlu_kinase"/>
</dbReference>
<dbReference type="PATRIC" id="fig|1215343.11.peg.1246"/>
<evidence type="ECO:0000256" key="5">
    <source>
        <dbReference type="ARBA" id="ARBA00022741"/>
    </source>
</evidence>
<evidence type="ECO:0000313" key="10">
    <source>
        <dbReference type="Proteomes" id="UP000010799"/>
    </source>
</evidence>
<dbReference type="FunFam" id="3.40.1160.10:FF:000006">
    <property type="entry name" value="Glutamate 5-kinase"/>
    <property type="match status" value="1"/>
</dbReference>
<evidence type="ECO:0000256" key="4">
    <source>
        <dbReference type="ARBA" id="ARBA00022679"/>
    </source>
</evidence>
<dbReference type="PROSITE" id="PS50890">
    <property type="entry name" value="PUA"/>
    <property type="match status" value="1"/>
</dbReference>
<dbReference type="InterPro" id="IPR036393">
    <property type="entry name" value="AceGlu_kinase-like_sf"/>
</dbReference>
<dbReference type="Pfam" id="PF00696">
    <property type="entry name" value="AA_kinase"/>
    <property type="match status" value="1"/>
</dbReference>
<dbReference type="InterPro" id="IPR002478">
    <property type="entry name" value="PUA"/>
</dbReference>
<dbReference type="GO" id="GO:0005524">
    <property type="term" value="F:ATP binding"/>
    <property type="evidence" value="ECO:0007669"/>
    <property type="project" value="UniProtKB-KW"/>
</dbReference>
<dbReference type="PANTHER" id="PTHR43654">
    <property type="entry name" value="GLUTAMATE 5-KINASE"/>
    <property type="match status" value="1"/>
</dbReference>
<evidence type="ECO:0000313" key="9">
    <source>
        <dbReference type="EMBL" id="AGA65200.1"/>
    </source>
</evidence>
<evidence type="ECO:0000256" key="3">
    <source>
        <dbReference type="ARBA" id="ARBA00022650"/>
    </source>
</evidence>
<protein>
    <submittedName>
        <fullName evidence="9">Glutamate 5-kinase</fullName>
        <ecNumber evidence="9">2.7.2.11</ecNumber>
    </submittedName>
</protein>
<dbReference type="CDD" id="cd04242">
    <property type="entry name" value="AAK_G5K_ProB"/>
    <property type="match status" value="1"/>
</dbReference>
<name>L0EWH4_LIBCB</name>
<keyword evidence="6 9" id="KW-0418">Kinase</keyword>
<dbReference type="HOGENOM" id="CLU_025400_2_0_5"/>
<keyword evidence="1" id="KW-0963">Cytoplasm</keyword>